<keyword evidence="3" id="KW-1185">Reference proteome</keyword>
<organism evidence="2 3">
    <name type="scientific">Austropuccinia psidii MF-1</name>
    <dbReference type="NCBI Taxonomy" id="1389203"/>
    <lineage>
        <taxon>Eukaryota</taxon>
        <taxon>Fungi</taxon>
        <taxon>Dikarya</taxon>
        <taxon>Basidiomycota</taxon>
        <taxon>Pucciniomycotina</taxon>
        <taxon>Pucciniomycetes</taxon>
        <taxon>Pucciniales</taxon>
        <taxon>Sphaerophragmiaceae</taxon>
        <taxon>Austropuccinia</taxon>
    </lineage>
</organism>
<evidence type="ECO:0000313" key="2">
    <source>
        <dbReference type="EMBL" id="MBW0567489.1"/>
    </source>
</evidence>
<dbReference type="EMBL" id="AVOT02080962">
    <property type="protein sequence ID" value="MBW0567489.1"/>
    <property type="molecule type" value="Genomic_DNA"/>
</dbReference>
<evidence type="ECO:0000313" key="3">
    <source>
        <dbReference type="Proteomes" id="UP000765509"/>
    </source>
</evidence>
<gene>
    <name evidence="2" type="ORF">O181_107204</name>
</gene>
<comment type="caution">
    <text evidence="2">The sequence shown here is derived from an EMBL/GenBank/DDBJ whole genome shotgun (WGS) entry which is preliminary data.</text>
</comment>
<name>A0A9Q3JTL0_9BASI</name>
<dbReference type="Proteomes" id="UP000765509">
    <property type="component" value="Unassembled WGS sequence"/>
</dbReference>
<sequence length="120" mass="13561">MATNPDAHVLLDDLLNIMKQISTTSSAFDHKNEIAKINTTLTFGKKESYHTINQCIPNMFNPRSTNIPSSTNQTDSRTLALYFLVITVVNLGIGHQISQLRKKQMKSDPRNINNQQMFPV</sequence>
<proteinExistence type="predicted"/>
<reference evidence="2" key="1">
    <citation type="submission" date="2021-03" db="EMBL/GenBank/DDBJ databases">
        <title>Draft genome sequence of rust myrtle Austropuccinia psidii MF-1, a brazilian biotype.</title>
        <authorList>
            <person name="Quecine M.C."/>
            <person name="Pachon D.M.R."/>
            <person name="Bonatelli M.L."/>
            <person name="Correr F.H."/>
            <person name="Franceschini L.M."/>
            <person name="Leite T.F."/>
            <person name="Margarido G.R.A."/>
            <person name="Almeida C.A."/>
            <person name="Ferrarezi J.A."/>
            <person name="Labate C.A."/>
        </authorList>
    </citation>
    <scope>NUCLEOTIDE SEQUENCE</scope>
    <source>
        <strain evidence="2">MF-1</strain>
    </source>
</reference>
<evidence type="ECO:0000256" key="1">
    <source>
        <dbReference type="SAM" id="Phobius"/>
    </source>
</evidence>
<accession>A0A9Q3JTL0</accession>
<keyword evidence="1" id="KW-0812">Transmembrane</keyword>
<keyword evidence="1" id="KW-1133">Transmembrane helix</keyword>
<keyword evidence="1" id="KW-0472">Membrane</keyword>
<dbReference type="AlphaFoldDB" id="A0A9Q3JTL0"/>
<protein>
    <submittedName>
        <fullName evidence="2">Uncharacterized protein</fullName>
    </submittedName>
</protein>
<feature type="transmembrane region" description="Helical" evidence="1">
    <location>
        <begin position="79"/>
        <end position="97"/>
    </location>
</feature>